<accession>A0ABQ8VUR5</accession>
<organism evidence="2 3">
    <name type="scientific">Lentinula lateritia</name>
    <dbReference type="NCBI Taxonomy" id="40482"/>
    <lineage>
        <taxon>Eukaryota</taxon>
        <taxon>Fungi</taxon>
        <taxon>Dikarya</taxon>
        <taxon>Basidiomycota</taxon>
        <taxon>Agaricomycotina</taxon>
        <taxon>Agaricomycetes</taxon>
        <taxon>Agaricomycetidae</taxon>
        <taxon>Agaricales</taxon>
        <taxon>Marasmiineae</taxon>
        <taxon>Omphalotaceae</taxon>
        <taxon>Lentinula</taxon>
    </lineage>
</organism>
<feature type="compositionally biased region" description="Polar residues" evidence="1">
    <location>
        <begin position="8"/>
        <end position="29"/>
    </location>
</feature>
<keyword evidence="3" id="KW-1185">Reference proteome</keyword>
<name>A0ABQ8VUR5_9AGAR</name>
<feature type="region of interest" description="Disordered" evidence="1">
    <location>
        <begin position="1"/>
        <end position="39"/>
    </location>
</feature>
<evidence type="ECO:0000256" key="1">
    <source>
        <dbReference type="SAM" id="MobiDB-lite"/>
    </source>
</evidence>
<reference evidence="2" key="1">
    <citation type="submission" date="2022-08" db="EMBL/GenBank/DDBJ databases">
        <title>A Global Phylogenomic Analysis of the Shiitake Genus Lentinula.</title>
        <authorList>
            <consortium name="DOE Joint Genome Institute"/>
            <person name="Sierra-Patev S."/>
            <person name="Min B."/>
            <person name="Naranjo-Ortiz M."/>
            <person name="Looney B."/>
            <person name="Konkel Z."/>
            <person name="Slot J.C."/>
            <person name="Sakamoto Y."/>
            <person name="Steenwyk J.L."/>
            <person name="Rokas A."/>
            <person name="Carro J."/>
            <person name="Camarero S."/>
            <person name="Ferreira P."/>
            <person name="Molpeceres G."/>
            <person name="Ruiz-Duenas F.J."/>
            <person name="Serrano A."/>
            <person name="Henrissat B."/>
            <person name="Drula E."/>
            <person name="Hughes K.W."/>
            <person name="Mata J.L."/>
            <person name="Ishikawa N.K."/>
            <person name="Vargas-Isla R."/>
            <person name="Ushijima S."/>
            <person name="Smith C.A."/>
            <person name="Ahrendt S."/>
            <person name="Andreopoulos W."/>
            <person name="He G."/>
            <person name="Labutti K."/>
            <person name="Lipzen A."/>
            <person name="Ng V."/>
            <person name="Riley R."/>
            <person name="Sandor L."/>
            <person name="Barry K."/>
            <person name="Martinez A.T."/>
            <person name="Xiao Y."/>
            <person name="Gibbons J.G."/>
            <person name="Terashima K."/>
            <person name="Grigoriev I.V."/>
            <person name="Hibbett D.S."/>
        </authorList>
    </citation>
    <scope>NUCLEOTIDE SEQUENCE</scope>
    <source>
        <strain evidence="2">RHP3577 ss4</strain>
    </source>
</reference>
<evidence type="ECO:0000313" key="3">
    <source>
        <dbReference type="Proteomes" id="UP001150217"/>
    </source>
</evidence>
<gene>
    <name evidence="2" type="ORF">C8R41DRAFT_914551</name>
</gene>
<evidence type="ECO:0000313" key="2">
    <source>
        <dbReference type="EMBL" id="KAJ4500090.1"/>
    </source>
</evidence>
<dbReference type="EMBL" id="JANVFT010000007">
    <property type="protein sequence ID" value="KAJ4500090.1"/>
    <property type="molecule type" value="Genomic_DNA"/>
</dbReference>
<comment type="caution">
    <text evidence="2">The sequence shown here is derived from an EMBL/GenBank/DDBJ whole genome shotgun (WGS) entry which is preliminary data.</text>
</comment>
<sequence length="109" mass="11797">MKWMEQMSWGSASHTGDPDVSNSPASVPGTSPVLVPTNSPPTEAPLFLLESLSPPSLIPSSASLPNGPREVVDLTMEDDNELYESREEFLVRMGETSEIKQEPSDPSII</sequence>
<proteinExistence type="predicted"/>
<protein>
    <submittedName>
        <fullName evidence="2">Uncharacterized protein</fullName>
    </submittedName>
</protein>
<dbReference type="Proteomes" id="UP001150217">
    <property type="component" value="Unassembled WGS sequence"/>
</dbReference>